<evidence type="ECO:0000256" key="9">
    <source>
        <dbReference type="PROSITE-ProRule" id="PRU00176"/>
    </source>
</evidence>
<evidence type="ECO:0000256" key="2">
    <source>
        <dbReference type="ARBA" id="ARBA00004496"/>
    </source>
</evidence>
<dbReference type="SMART" id="SM00360">
    <property type="entry name" value="RRM"/>
    <property type="match status" value="2"/>
</dbReference>
<accession>A0ABM2YGJ2</accession>
<feature type="domain" description="RRM" evidence="11">
    <location>
        <begin position="54"/>
        <end position="135"/>
    </location>
</feature>
<evidence type="ECO:0000256" key="1">
    <source>
        <dbReference type="ARBA" id="ARBA00004123"/>
    </source>
</evidence>
<dbReference type="CDD" id="cd12635">
    <property type="entry name" value="RRM2_CELF3_4_5_6"/>
    <property type="match status" value="1"/>
</dbReference>
<feature type="region of interest" description="Disordered" evidence="10">
    <location>
        <begin position="471"/>
        <end position="544"/>
    </location>
</feature>
<dbReference type="SUPFAM" id="SSF54928">
    <property type="entry name" value="RNA-binding domain, RBD"/>
    <property type="match status" value="3"/>
</dbReference>
<sequence>MYIKMATLANGQADNASLSTNGLGSSPGSAGHMNGLSHSPGNPSTIPMKDHDAIKLFIGQIPRNLDEKDLKPLFEEFGKIYELTVLKDRFTGMHKGCAFLTYCERESALKAQSALHEQKTLPGMNRPIQVKPADSESRGGSSCLRQPPSQDRKLFVGMLNKQQSEDDVRRLFEAFGNIEECTILRGPDGNSKGCAFVKYSSHAEAQAAINALHGSQTMPGASSSLVVKFADTDKERTMRRMQQMAGQMGMFNPMAIPFGAYGAYAQALMQQQAALMASVAQGGYLNPMAAFAAAQMQQMAALNMNGLAAAPMTPTSGGSTPPGITAPAVPSIPSPIGVNGFTGLPPQANGQPAAEAVFANGIHPYPAQSPTAADPLQQAYAGVQQYAGPAYPAAYGQISQAFPQPPPMIPQQQREGPEGCNLLIYHLPQEFGDAELMQMFLPFGRHPVPSRCQAPSCQGGQCAISSSARRLRELRQPGQRADRHPGHERLPDRHEEAQGAAEAAQRRQSPVLSAGGSVPRGRPGLAQGQSNPPQSRAELGIKLT</sequence>
<feature type="region of interest" description="Disordered" evidence="10">
    <location>
        <begin position="121"/>
        <end position="149"/>
    </location>
</feature>
<evidence type="ECO:0000313" key="13">
    <source>
        <dbReference type="RefSeq" id="XP_040613909.1"/>
    </source>
</evidence>
<dbReference type="InterPro" id="IPR035979">
    <property type="entry name" value="RBD_domain_sf"/>
</dbReference>
<evidence type="ECO:0000256" key="7">
    <source>
        <dbReference type="ARBA" id="ARBA00022884"/>
    </source>
</evidence>
<keyword evidence="6" id="KW-0677">Repeat</keyword>
<dbReference type="Pfam" id="PF00076">
    <property type="entry name" value="RRM_1"/>
    <property type="match status" value="2"/>
</dbReference>
<comment type="subcellular location">
    <subcellularLocation>
        <location evidence="2">Cytoplasm</location>
    </subcellularLocation>
    <subcellularLocation>
        <location evidence="1">Nucleus</location>
    </subcellularLocation>
</comment>
<proteinExistence type="inferred from homology"/>
<organism evidence="12 13">
    <name type="scientific">Mesocricetus auratus</name>
    <name type="common">Golden hamster</name>
    <dbReference type="NCBI Taxonomy" id="10036"/>
    <lineage>
        <taxon>Eukaryota</taxon>
        <taxon>Metazoa</taxon>
        <taxon>Chordata</taxon>
        <taxon>Craniata</taxon>
        <taxon>Vertebrata</taxon>
        <taxon>Euteleostomi</taxon>
        <taxon>Mammalia</taxon>
        <taxon>Eutheria</taxon>
        <taxon>Euarchontoglires</taxon>
        <taxon>Glires</taxon>
        <taxon>Rodentia</taxon>
        <taxon>Myomorpha</taxon>
        <taxon>Muroidea</taxon>
        <taxon>Cricetidae</taxon>
        <taxon>Cricetinae</taxon>
        <taxon>Mesocricetus</taxon>
    </lineage>
</organism>
<feature type="domain" description="RRM" evidence="11">
    <location>
        <begin position="152"/>
        <end position="232"/>
    </location>
</feature>
<dbReference type="Proteomes" id="UP000886700">
    <property type="component" value="Unplaced"/>
</dbReference>
<dbReference type="InterPro" id="IPR034648">
    <property type="entry name" value="CELF3/4/5/6_RRM1"/>
</dbReference>
<feature type="region of interest" description="Disordered" evidence="10">
    <location>
        <begin position="18"/>
        <end position="39"/>
    </location>
</feature>
<keyword evidence="5" id="KW-0507">mRNA processing</keyword>
<feature type="compositionally biased region" description="Polar residues" evidence="10">
    <location>
        <begin position="18"/>
        <end position="28"/>
    </location>
</feature>
<dbReference type="Gene3D" id="3.30.70.330">
    <property type="match status" value="2"/>
</dbReference>
<keyword evidence="8" id="KW-0539">Nucleus</keyword>
<keyword evidence="4" id="KW-0963">Cytoplasm</keyword>
<dbReference type="PANTHER" id="PTHR24012">
    <property type="entry name" value="RNA BINDING PROTEIN"/>
    <property type="match status" value="1"/>
</dbReference>
<evidence type="ECO:0000256" key="6">
    <source>
        <dbReference type="ARBA" id="ARBA00022737"/>
    </source>
</evidence>
<dbReference type="InterPro" id="IPR000504">
    <property type="entry name" value="RRM_dom"/>
</dbReference>
<evidence type="ECO:0000256" key="10">
    <source>
        <dbReference type="SAM" id="MobiDB-lite"/>
    </source>
</evidence>
<feature type="compositionally biased region" description="Basic and acidic residues" evidence="10">
    <location>
        <begin position="471"/>
        <end position="497"/>
    </location>
</feature>
<feature type="compositionally biased region" description="Polar residues" evidence="10">
    <location>
        <begin position="138"/>
        <end position="149"/>
    </location>
</feature>
<dbReference type="InterPro" id="IPR012677">
    <property type="entry name" value="Nucleotide-bd_a/b_plait_sf"/>
</dbReference>
<keyword evidence="12" id="KW-1185">Reference proteome</keyword>
<dbReference type="PROSITE" id="PS50102">
    <property type="entry name" value="RRM"/>
    <property type="match status" value="2"/>
</dbReference>
<evidence type="ECO:0000256" key="5">
    <source>
        <dbReference type="ARBA" id="ARBA00022664"/>
    </source>
</evidence>
<evidence type="ECO:0000313" key="12">
    <source>
        <dbReference type="Proteomes" id="UP000886700"/>
    </source>
</evidence>
<evidence type="ECO:0000256" key="8">
    <source>
        <dbReference type="ARBA" id="ARBA00023242"/>
    </source>
</evidence>
<dbReference type="GeneID" id="101823775"/>
<dbReference type="RefSeq" id="XP_040613909.1">
    <property type="nucleotide sequence ID" value="XM_040757975.1"/>
</dbReference>
<evidence type="ECO:0000259" key="11">
    <source>
        <dbReference type="PROSITE" id="PS50102"/>
    </source>
</evidence>
<feature type="compositionally biased region" description="Low complexity" evidence="10">
    <location>
        <begin position="498"/>
        <end position="508"/>
    </location>
</feature>
<protein>
    <submittedName>
        <fullName evidence="13">CUGBP Elav-like family member 4 isoform X8</fullName>
    </submittedName>
</protein>
<reference evidence="13" key="1">
    <citation type="submission" date="2025-08" db="UniProtKB">
        <authorList>
            <consortium name="RefSeq"/>
        </authorList>
    </citation>
    <scope>IDENTIFICATION</scope>
    <source>
        <tissue evidence="13">Liver</tissue>
    </source>
</reference>
<dbReference type="CDD" id="cd12632">
    <property type="entry name" value="RRM1_CELF3_4_5_6"/>
    <property type="match status" value="1"/>
</dbReference>
<evidence type="ECO:0000256" key="4">
    <source>
        <dbReference type="ARBA" id="ARBA00022490"/>
    </source>
</evidence>
<gene>
    <name evidence="13" type="primary">Celf4</name>
</gene>
<name>A0ABM2YGJ2_MESAU</name>
<comment type="similarity">
    <text evidence="3">Belongs to the CELF/BRUNOL family.</text>
</comment>
<evidence type="ECO:0000256" key="3">
    <source>
        <dbReference type="ARBA" id="ARBA00009621"/>
    </source>
</evidence>
<keyword evidence="7 9" id="KW-0694">RNA-binding</keyword>